<feature type="transmembrane region" description="Helical" evidence="8">
    <location>
        <begin position="201"/>
        <end position="219"/>
    </location>
</feature>
<dbReference type="GO" id="GO:0016998">
    <property type="term" value="P:cell wall macromolecule catabolic process"/>
    <property type="evidence" value="ECO:0007669"/>
    <property type="project" value="InterPro"/>
</dbReference>
<keyword evidence="4 7" id="KW-0378">Hydrolase</keyword>
<reference evidence="9 10" key="1">
    <citation type="journal article" date="2013" name="PLoS Genet.">
        <title>A gene transfer agent and a dynamic repertoire of secretion systems hold the keys to the explosive radiation of the emerging pathogen Bartonella.</title>
        <authorList>
            <person name="Guy L."/>
            <person name="Nystedt B."/>
            <person name="Toft C."/>
            <person name="Zaremba-Niedzwiedzka K."/>
            <person name="Berglund E.C."/>
            <person name="Granberg F."/>
            <person name="Naslund K."/>
            <person name="Eriksson A.S."/>
            <person name="Andersson S.G."/>
        </authorList>
    </citation>
    <scope>NUCLEOTIDE SEQUENCE [LARGE SCALE GENOMIC DNA]</scope>
    <source>
        <strain evidence="9 10">Aust/NH1</strain>
    </source>
</reference>
<keyword evidence="3 7" id="KW-0081">Bacteriolytic enzyme</keyword>
<dbReference type="GO" id="GO:0031640">
    <property type="term" value="P:killing of cells of another organism"/>
    <property type="evidence" value="ECO:0007669"/>
    <property type="project" value="UniProtKB-KW"/>
</dbReference>
<dbReference type="InterPro" id="IPR051018">
    <property type="entry name" value="Bacteriophage_GH24"/>
</dbReference>
<dbReference type="PANTHER" id="PTHR38107">
    <property type="match status" value="1"/>
</dbReference>
<dbReference type="eggNOG" id="COG3772">
    <property type="taxonomic scope" value="Bacteria"/>
</dbReference>
<dbReference type="PANTHER" id="PTHR38107:SF3">
    <property type="entry name" value="LYSOZYME RRRD-RELATED"/>
    <property type="match status" value="1"/>
</dbReference>
<keyword evidence="10" id="KW-1185">Reference proteome</keyword>
<dbReference type="EC" id="3.2.1.17" evidence="7"/>
<dbReference type="CDD" id="cd00737">
    <property type="entry name" value="lyz_endolysin_autolysin"/>
    <property type="match status" value="1"/>
</dbReference>
<dbReference type="InterPro" id="IPR023346">
    <property type="entry name" value="Lysozyme-like_dom_sf"/>
</dbReference>
<name>M1NTU5_BARAA</name>
<dbReference type="InterPro" id="IPR023347">
    <property type="entry name" value="Lysozyme_dom_sf"/>
</dbReference>
<dbReference type="Proteomes" id="UP000011729">
    <property type="component" value="Chromosome"/>
</dbReference>
<dbReference type="GO" id="GO:0009253">
    <property type="term" value="P:peptidoglycan catabolic process"/>
    <property type="evidence" value="ECO:0007669"/>
    <property type="project" value="InterPro"/>
</dbReference>
<evidence type="ECO:0000256" key="3">
    <source>
        <dbReference type="ARBA" id="ARBA00022638"/>
    </source>
</evidence>
<dbReference type="InterPro" id="IPR002196">
    <property type="entry name" value="Glyco_hydro_24"/>
</dbReference>
<evidence type="ECO:0000256" key="2">
    <source>
        <dbReference type="ARBA" id="ARBA00022529"/>
    </source>
</evidence>
<sequence length="225" mass="24722">MRKISKDGIEELKKWEGLRLEAYKDIRGAWTIGYGHTDGVKEGDKITAQQAETLLKKDLTHFEQAVNEAVKVDLSDNQFAALVSLAFNIGAAAFKGSTLVKKLNSGDYDSVPEQLNRWVYSGGKKLQGLINRRASEIGLWSRGSFVASQNVECGEPEPKQLHETREGKSAILAALGLLGSICLETAHQIQPLVENVSMMRYAFLILTFAGVGLGLLATMKRLKET</sequence>
<keyword evidence="6 7" id="KW-0326">Glycosidase</keyword>
<dbReference type="GO" id="GO:0042742">
    <property type="term" value="P:defense response to bacterium"/>
    <property type="evidence" value="ECO:0007669"/>
    <property type="project" value="UniProtKB-KW"/>
</dbReference>
<keyword evidence="8" id="KW-0812">Transmembrane</keyword>
<dbReference type="InterPro" id="IPR033907">
    <property type="entry name" value="Endolysin_autolysin"/>
</dbReference>
<proteinExistence type="inferred from homology"/>
<dbReference type="HOGENOM" id="CLU_091641_1_0_5"/>
<dbReference type="AlphaFoldDB" id="M1NTU5"/>
<evidence type="ECO:0000313" key="10">
    <source>
        <dbReference type="Proteomes" id="UP000011729"/>
    </source>
</evidence>
<comment type="catalytic activity">
    <reaction evidence="1 7">
        <text>Hydrolysis of (1-&gt;4)-beta-linkages between N-acetylmuramic acid and N-acetyl-D-glucosamine residues in a peptidoglycan and between N-acetyl-D-glucosamine residues in chitodextrins.</text>
        <dbReference type="EC" id="3.2.1.17"/>
    </reaction>
</comment>
<accession>M1NTU5</accession>
<comment type="similarity">
    <text evidence="7">Belongs to the glycosyl hydrolase 24 family.</text>
</comment>
<feature type="transmembrane region" description="Helical" evidence="8">
    <location>
        <begin position="169"/>
        <end position="189"/>
    </location>
</feature>
<gene>
    <name evidence="9" type="ordered locus">BAnh1_08570</name>
</gene>
<evidence type="ECO:0000256" key="8">
    <source>
        <dbReference type="SAM" id="Phobius"/>
    </source>
</evidence>
<protein>
    <recommendedName>
        <fullName evidence="7">Lysozyme</fullName>
        <ecNumber evidence="7">3.2.1.17</ecNumber>
    </recommendedName>
</protein>
<dbReference type="KEGG" id="baus:BAnh1_08570"/>
<dbReference type="OrthoDB" id="5327667at2"/>
<dbReference type="PATRIC" id="fig|1094489.3.peg.1038"/>
<dbReference type="RefSeq" id="WP_015398240.1">
    <property type="nucleotide sequence ID" value="NC_020300.1"/>
</dbReference>
<keyword evidence="8" id="KW-0472">Membrane</keyword>
<dbReference type="HAMAP" id="MF_04110">
    <property type="entry name" value="ENDOLYSIN_T4"/>
    <property type="match status" value="1"/>
</dbReference>
<keyword evidence="2 7" id="KW-0929">Antimicrobial</keyword>
<evidence type="ECO:0000256" key="5">
    <source>
        <dbReference type="ARBA" id="ARBA00023200"/>
    </source>
</evidence>
<dbReference type="GO" id="GO:0003796">
    <property type="term" value="F:lysozyme activity"/>
    <property type="evidence" value="ECO:0007669"/>
    <property type="project" value="UniProtKB-EC"/>
</dbReference>
<evidence type="ECO:0000256" key="6">
    <source>
        <dbReference type="ARBA" id="ARBA00023295"/>
    </source>
</evidence>
<dbReference type="EMBL" id="CP003123">
    <property type="protein sequence ID" value="AGF74733.1"/>
    <property type="molecule type" value="Genomic_DNA"/>
</dbReference>
<dbReference type="InterPro" id="IPR034690">
    <property type="entry name" value="Endolysin_T4_type"/>
</dbReference>
<dbReference type="SUPFAM" id="SSF53955">
    <property type="entry name" value="Lysozyme-like"/>
    <property type="match status" value="1"/>
</dbReference>
<organism evidence="9 10">
    <name type="scientific">Bartonella australis (strain Aust/NH1)</name>
    <dbReference type="NCBI Taxonomy" id="1094489"/>
    <lineage>
        <taxon>Bacteria</taxon>
        <taxon>Pseudomonadati</taxon>
        <taxon>Pseudomonadota</taxon>
        <taxon>Alphaproteobacteria</taxon>
        <taxon>Hyphomicrobiales</taxon>
        <taxon>Bartonellaceae</taxon>
        <taxon>Bartonella</taxon>
    </lineage>
</organism>
<evidence type="ECO:0000256" key="7">
    <source>
        <dbReference type="RuleBase" id="RU003788"/>
    </source>
</evidence>
<evidence type="ECO:0000256" key="1">
    <source>
        <dbReference type="ARBA" id="ARBA00000632"/>
    </source>
</evidence>
<keyword evidence="8" id="KW-1133">Transmembrane helix</keyword>
<dbReference type="Pfam" id="PF00959">
    <property type="entry name" value="Phage_lysozyme"/>
    <property type="match status" value="1"/>
</dbReference>
<dbReference type="Gene3D" id="1.10.530.40">
    <property type="match status" value="1"/>
</dbReference>
<evidence type="ECO:0000256" key="4">
    <source>
        <dbReference type="ARBA" id="ARBA00022801"/>
    </source>
</evidence>
<keyword evidence="5" id="KW-1035">Host cytoplasm</keyword>
<evidence type="ECO:0000313" key="9">
    <source>
        <dbReference type="EMBL" id="AGF74733.1"/>
    </source>
</evidence>